<feature type="coiled-coil region" evidence="1">
    <location>
        <begin position="244"/>
        <end position="271"/>
    </location>
</feature>
<dbReference type="Proteomes" id="UP000297966">
    <property type="component" value="Unassembled WGS sequence"/>
</dbReference>
<dbReference type="PANTHER" id="PTHR32309">
    <property type="entry name" value="TYROSINE-PROTEIN KINASE"/>
    <property type="match status" value="1"/>
</dbReference>
<dbReference type="PANTHER" id="PTHR32309:SF31">
    <property type="entry name" value="CAPSULAR EXOPOLYSACCHARIDE FAMILY"/>
    <property type="match status" value="1"/>
</dbReference>
<dbReference type="EMBL" id="SPQT01000001">
    <property type="protein sequence ID" value="TFV51405.1"/>
    <property type="molecule type" value="Genomic_DNA"/>
</dbReference>
<comment type="caution">
    <text evidence="3">The sequence shown here is derived from an EMBL/GenBank/DDBJ whole genome shotgun (WGS) entry which is preliminary data.</text>
</comment>
<evidence type="ECO:0008006" key="5">
    <source>
        <dbReference type="Google" id="ProtNLM"/>
    </source>
</evidence>
<proteinExistence type="predicted"/>
<sequence length="555" mass="60426">MSGIAESELTIVNTRPNASVDLKLSEELESTVERGTSSVLASAFGLLWRRQWVIYLCLLLTSGAAFLYYAAVGERYEAYVLLRAGQGIKERSSTNAAATPFGEGVDLQSRMESLSRIAKIDLVILEAAKNVGYERLSSDSNPTRLARVMAWGREIDLRDVFAKEPAEPKAQAKPVDETEEDIERNQAGILSLRDRVNAKQEGRSDLLRITFRHKDPVIAASYLNELANALVTVQSLDVQMPGAQEFFQQQTKRLEEEAEIAAAELKRFSVEASIYAVDDQRQLLLKRASDLSALIATTRGAIEDKKGQKLSVADQLAVLRPVAQNKAVSRMVTTLGGQDGRKGLDPVAKPPEQFEEQPPLLLIKVYQDNMATLMKLNAELNGQMELLNQLGTELEKVNKELASLSAKEAEYGRLKRVLTTSSSAAAQYATRILEEQISSEVAKKSQLSSLRVVQKAITPTAPVFPQVSQLVALAVAGGILLGLGGIFGPELAKSTMSPAPNPVTAVEDHDPIKNLLMAVQRGDGMRGLHPVGWADYEENGAGIGARSPRMPPLKG</sequence>
<gene>
    <name evidence="3" type="ORF">E4K65_04970</name>
</gene>
<organism evidence="3 4">
    <name type="scientific">Bradyrhizobium niftali</name>
    <dbReference type="NCBI Taxonomy" id="2560055"/>
    <lineage>
        <taxon>Bacteria</taxon>
        <taxon>Pseudomonadati</taxon>
        <taxon>Pseudomonadota</taxon>
        <taxon>Alphaproteobacteria</taxon>
        <taxon>Hyphomicrobiales</taxon>
        <taxon>Nitrobacteraceae</taxon>
        <taxon>Bradyrhizobium</taxon>
    </lineage>
</organism>
<name>A0A4Y9M8Q5_9BRAD</name>
<keyword evidence="2" id="KW-0812">Transmembrane</keyword>
<keyword evidence="2" id="KW-0472">Membrane</keyword>
<dbReference type="InterPro" id="IPR050445">
    <property type="entry name" value="Bact_polysacc_biosynth/exp"/>
</dbReference>
<reference evidence="3 4" key="1">
    <citation type="submission" date="2019-03" db="EMBL/GenBank/DDBJ databases">
        <title>Bradyrhizobium diversity isolated from nodules of Chamaecrista fasciculata.</title>
        <authorList>
            <person name="Klepa M.S."/>
            <person name="Urquiaga M.O."/>
            <person name="Hungria M."/>
            <person name="Delamuta J.R."/>
        </authorList>
    </citation>
    <scope>NUCLEOTIDE SEQUENCE [LARGE SCALE GENOMIC DNA]</scope>
    <source>
        <strain evidence="3 4">CNPSo 3448</strain>
    </source>
</reference>
<evidence type="ECO:0000256" key="1">
    <source>
        <dbReference type="SAM" id="Coils"/>
    </source>
</evidence>
<accession>A0A4Y9M8Q5</accession>
<feature type="coiled-coil region" evidence="1">
    <location>
        <begin position="363"/>
        <end position="407"/>
    </location>
</feature>
<protein>
    <recommendedName>
        <fullName evidence="5">Polysaccharide chain length determinant N-terminal domain-containing protein</fullName>
    </recommendedName>
</protein>
<keyword evidence="2" id="KW-1133">Transmembrane helix</keyword>
<feature type="transmembrane region" description="Helical" evidence="2">
    <location>
        <begin position="52"/>
        <end position="71"/>
    </location>
</feature>
<evidence type="ECO:0000313" key="3">
    <source>
        <dbReference type="EMBL" id="TFV51405.1"/>
    </source>
</evidence>
<dbReference type="OrthoDB" id="8234632at2"/>
<evidence type="ECO:0000313" key="4">
    <source>
        <dbReference type="Proteomes" id="UP000297966"/>
    </source>
</evidence>
<keyword evidence="1" id="KW-0175">Coiled coil</keyword>
<evidence type="ECO:0000256" key="2">
    <source>
        <dbReference type="SAM" id="Phobius"/>
    </source>
</evidence>
<keyword evidence="4" id="KW-1185">Reference proteome</keyword>
<dbReference type="AlphaFoldDB" id="A0A4Y9M8Q5"/>